<dbReference type="EMBL" id="CADCXU010035655">
    <property type="protein sequence ID" value="CAB0020732.1"/>
    <property type="molecule type" value="Genomic_DNA"/>
</dbReference>
<dbReference type="Proteomes" id="UP000479000">
    <property type="component" value="Unassembled WGS sequence"/>
</dbReference>
<evidence type="ECO:0000313" key="2">
    <source>
        <dbReference type="Proteomes" id="UP000479000"/>
    </source>
</evidence>
<sequence length="98" mass="11283">MDHTIADLATKITKNRVIWCCRISDEIRGPQPFHNPHQPPAPLPFPTTLQHPSLPYLHLHRTPPFVISVYAIKWAARRNVLFPRTESQFPGIRNLRSG</sequence>
<evidence type="ECO:0000313" key="1">
    <source>
        <dbReference type="EMBL" id="CAB0020732.1"/>
    </source>
</evidence>
<keyword evidence="2" id="KW-1185">Reference proteome</keyword>
<proteinExistence type="predicted"/>
<feature type="non-terminal residue" evidence="1">
    <location>
        <position position="98"/>
    </location>
</feature>
<reference evidence="1 2" key="1">
    <citation type="submission" date="2020-02" db="EMBL/GenBank/DDBJ databases">
        <authorList>
            <person name="Ferguson B K."/>
        </authorList>
    </citation>
    <scope>NUCLEOTIDE SEQUENCE [LARGE SCALE GENOMIC DNA]</scope>
</reference>
<name>A0A6H5HZF0_9HEMI</name>
<protein>
    <submittedName>
        <fullName evidence="1">Uncharacterized protein</fullName>
    </submittedName>
</protein>
<gene>
    <name evidence="1" type="ORF">NTEN_LOCUS24286</name>
</gene>
<accession>A0A6H5HZF0</accession>
<organism evidence="1 2">
    <name type="scientific">Nesidiocoris tenuis</name>
    <dbReference type="NCBI Taxonomy" id="355587"/>
    <lineage>
        <taxon>Eukaryota</taxon>
        <taxon>Metazoa</taxon>
        <taxon>Ecdysozoa</taxon>
        <taxon>Arthropoda</taxon>
        <taxon>Hexapoda</taxon>
        <taxon>Insecta</taxon>
        <taxon>Pterygota</taxon>
        <taxon>Neoptera</taxon>
        <taxon>Paraneoptera</taxon>
        <taxon>Hemiptera</taxon>
        <taxon>Heteroptera</taxon>
        <taxon>Panheteroptera</taxon>
        <taxon>Cimicomorpha</taxon>
        <taxon>Miridae</taxon>
        <taxon>Dicyphina</taxon>
        <taxon>Nesidiocoris</taxon>
    </lineage>
</organism>
<dbReference type="AlphaFoldDB" id="A0A6H5HZF0"/>